<dbReference type="Gene3D" id="1.20.1250.20">
    <property type="entry name" value="MFS general substrate transporter like domains"/>
    <property type="match status" value="1"/>
</dbReference>
<feature type="transmembrane region" description="Helical" evidence="9">
    <location>
        <begin position="225"/>
        <end position="245"/>
    </location>
</feature>
<evidence type="ECO:0000313" key="12">
    <source>
        <dbReference type="Proteomes" id="UP000515917"/>
    </source>
</evidence>
<feature type="transmembrane region" description="Helical" evidence="9">
    <location>
        <begin position="378"/>
        <end position="396"/>
    </location>
</feature>
<keyword evidence="12" id="KW-1185">Reference proteome</keyword>
<feature type="transmembrane region" description="Helical" evidence="9">
    <location>
        <begin position="289"/>
        <end position="306"/>
    </location>
</feature>
<feature type="transmembrane region" description="Helical" evidence="9">
    <location>
        <begin position="257"/>
        <end position="277"/>
    </location>
</feature>
<feature type="transmembrane region" description="Helical" evidence="9">
    <location>
        <begin position="80"/>
        <end position="104"/>
    </location>
</feature>
<comment type="similarity">
    <text evidence="7">Belongs to the major facilitator superfamily. Drug:H(+) antiporter-3 (DHA3) (TC 2.A.1.21) family.</text>
</comment>
<evidence type="ECO:0000256" key="7">
    <source>
        <dbReference type="ARBA" id="ARBA00038075"/>
    </source>
</evidence>
<dbReference type="InterPro" id="IPR020846">
    <property type="entry name" value="MFS_dom"/>
</dbReference>
<evidence type="ECO:0000256" key="1">
    <source>
        <dbReference type="ARBA" id="ARBA00004651"/>
    </source>
</evidence>
<dbReference type="GO" id="GO:0005886">
    <property type="term" value="C:plasma membrane"/>
    <property type="evidence" value="ECO:0007669"/>
    <property type="project" value="UniProtKB-SubCell"/>
</dbReference>
<sequence length="436" mass="46671">MTFILSKRFQGLGSAFPFLLLCDVLAVLSLTTGNVAISWWIVTKGGAADLSIFGMSAALTMLIALPLLSAHGDRFPKARIMAWGLLAAVLTALGLALMASFGYYRIGPIILIYAIDVIAFSMVLPAVSSIAADLTLPDRLSDALSLQKSAQSLGRLAGPVIGGAVVALSNVAIALWIYAALLLIAALSAFAIPPIKPTNNQRGHWRAEVRAGLSAKWKIPIDRNWTIYAFFCTAFLSPSLGMLLPLKVHSLHLGANWLGATEAALGLGMLLGAFWGAAKIIHWQGRFRASLLAISTVALCLIAVALSQQGWILTLGFGMTGFVMSISQLVGQTHRQLAVPDHFRSRFSSVNFMVMNLSAILGPAIAGAALGVFDVSTVYAAFGFALLLVSISFPLVPSIQHFLALDHHEVKGWYGKQHPELFGLEPQKQQEITQSR</sequence>
<feature type="transmembrane region" description="Helical" evidence="9">
    <location>
        <begin position="312"/>
        <end position="331"/>
    </location>
</feature>
<dbReference type="PANTHER" id="PTHR23513:SF9">
    <property type="entry name" value="ENTEROBACTIN EXPORTER ENTS"/>
    <property type="match status" value="1"/>
</dbReference>
<feature type="transmembrane region" description="Helical" evidence="9">
    <location>
        <begin position="110"/>
        <end position="132"/>
    </location>
</feature>
<dbReference type="RefSeq" id="WP_130107787.1">
    <property type="nucleotide sequence ID" value="NZ_CP025781.1"/>
</dbReference>
<feature type="transmembrane region" description="Helical" evidence="9">
    <location>
        <begin position="175"/>
        <end position="192"/>
    </location>
</feature>
<evidence type="ECO:0000256" key="6">
    <source>
        <dbReference type="ARBA" id="ARBA00023136"/>
    </source>
</evidence>
<evidence type="ECO:0000313" key="11">
    <source>
        <dbReference type="EMBL" id="QBC45283.1"/>
    </source>
</evidence>
<keyword evidence="6 9" id="KW-0472">Membrane</keyword>
<dbReference type="Proteomes" id="UP000515917">
    <property type="component" value="Chromosome"/>
</dbReference>
<dbReference type="InterPro" id="IPR011701">
    <property type="entry name" value="MFS"/>
</dbReference>
<keyword evidence="3" id="KW-1003">Cell membrane</keyword>
<evidence type="ECO:0000256" key="5">
    <source>
        <dbReference type="ARBA" id="ARBA00022989"/>
    </source>
</evidence>
<proteinExistence type="inferred from homology"/>
<keyword evidence="2" id="KW-0813">Transport</keyword>
<comment type="subcellular location">
    <subcellularLocation>
        <location evidence="1">Cell membrane</location>
        <topology evidence="1">Multi-pass membrane protein</topology>
    </subcellularLocation>
</comment>
<feature type="transmembrane region" description="Helical" evidence="9">
    <location>
        <begin position="12"/>
        <end position="41"/>
    </location>
</feature>
<feature type="transmembrane region" description="Helical" evidence="9">
    <location>
        <begin position="47"/>
        <end position="68"/>
    </location>
</feature>
<dbReference type="PANTHER" id="PTHR23513">
    <property type="entry name" value="INTEGRAL MEMBRANE EFFLUX PROTEIN-RELATED"/>
    <property type="match status" value="1"/>
</dbReference>
<dbReference type="GO" id="GO:0022857">
    <property type="term" value="F:transmembrane transporter activity"/>
    <property type="evidence" value="ECO:0007669"/>
    <property type="project" value="InterPro"/>
</dbReference>
<evidence type="ECO:0000256" key="2">
    <source>
        <dbReference type="ARBA" id="ARBA00022448"/>
    </source>
</evidence>
<keyword evidence="5 9" id="KW-1133">Transmembrane helix</keyword>
<evidence type="ECO:0000256" key="9">
    <source>
        <dbReference type="SAM" id="Phobius"/>
    </source>
</evidence>
<dbReference type="KEGG" id="ifl:C1H71_18255"/>
<evidence type="ECO:0000256" key="8">
    <source>
        <dbReference type="ARBA" id="ARBA00040914"/>
    </source>
</evidence>
<dbReference type="AlphaFoldDB" id="A0A7G3GED6"/>
<gene>
    <name evidence="11" type="ORF">C1H71_18255</name>
</gene>
<dbReference type="CDD" id="cd06173">
    <property type="entry name" value="MFS_MefA_like"/>
    <property type="match status" value="1"/>
</dbReference>
<accession>A0A7G3GED6</accession>
<evidence type="ECO:0000256" key="4">
    <source>
        <dbReference type="ARBA" id="ARBA00022692"/>
    </source>
</evidence>
<feature type="domain" description="Major facilitator superfamily (MFS) profile" evidence="10">
    <location>
        <begin position="1"/>
        <end position="400"/>
    </location>
</feature>
<reference evidence="11 12" key="1">
    <citation type="submission" date="2018-01" db="EMBL/GenBank/DDBJ databases">
        <title>Genome sequence of Iodobacter sp. strain PCH194 isolated from Indian Trans-Himalaya.</title>
        <authorList>
            <person name="Kumar V."/>
            <person name="Thakur V."/>
            <person name="Kumar S."/>
            <person name="Singh D."/>
        </authorList>
    </citation>
    <scope>NUCLEOTIDE SEQUENCE [LARGE SCALE GENOMIC DNA]</scope>
    <source>
        <strain evidence="11 12">PCH194</strain>
    </source>
</reference>
<name>A0A7G3GED6_9NEIS</name>
<dbReference type="SUPFAM" id="SSF103473">
    <property type="entry name" value="MFS general substrate transporter"/>
    <property type="match status" value="1"/>
</dbReference>
<dbReference type="EMBL" id="CP025781">
    <property type="protein sequence ID" value="QBC45283.1"/>
    <property type="molecule type" value="Genomic_DNA"/>
</dbReference>
<dbReference type="PROSITE" id="PS50850">
    <property type="entry name" value="MFS"/>
    <property type="match status" value="1"/>
</dbReference>
<protein>
    <recommendedName>
        <fullName evidence="8">Multidrug efflux pump Tap</fullName>
    </recommendedName>
</protein>
<keyword evidence="4 9" id="KW-0812">Transmembrane</keyword>
<evidence type="ECO:0000256" key="3">
    <source>
        <dbReference type="ARBA" id="ARBA00022475"/>
    </source>
</evidence>
<dbReference type="InterPro" id="IPR036259">
    <property type="entry name" value="MFS_trans_sf"/>
</dbReference>
<dbReference type="Pfam" id="PF07690">
    <property type="entry name" value="MFS_1"/>
    <property type="match status" value="1"/>
</dbReference>
<feature type="transmembrane region" description="Helical" evidence="9">
    <location>
        <begin position="352"/>
        <end position="372"/>
    </location>
</feature>
<evidence type="ECO:0000259" key="10">
    <source>
        <dbReference type="PROSITE" id="PS50850"/>
    </source>
</evidence>
<organism evidence="11 12">
    <name type="scientific">Iodobacter fluviatilis</name>
    <dbReference type="NCBI Taxonomy" id="537"/>
    <lineage>
        <taxon>Bacteria</taxon>
        <taxon>Pseudomonadati</taxon>
        <taxon>Pseudomonadota</taxon>
        <taxon>Betaproteobacteria</taxon>
        <taxon>Neisseriales</taxon>
        <taxon>Chitinibacteraceae</taxon>
        <taxon>Iodobacter</taxon>
    </lineage>
</organism>